<feature type="domain" description="HTH cro/C1-type" evidence="1">
    <location>
        <begin position="17"/>
        <end position="71"/>
    </location>
</feature>
<dbReference type="SUPFAM" id="SSF47413">
    <property type="entry name" value="lambda repressor-like DNA-binding domains"/>
    <property type="match status" value="1"/>
</dbReference>
<gene>
    <name evidence="2" type="ORF">NITLEN_10060</name>
</gene>
<dbReference type="PANTHER" id="PTHR38431:SF1">
    <property type="entry name" value="BLL2305 PROTEIN"/>
    <property type="match status" value="1"/>
</dbReference>
<dbReference type="PROSITE" id="PS50943">
    <property type="entry name" value="HTH_CROC1"/>
    <property type="match status" value="1"/>
</dbReference>
<dbReference type="RefSeq" id="WP_121987590.1">
    <property type="nucleotide sequence ID" value="NZ_OUNR01000001.1"/>
</dbReference>
<dbReference type="Gene3D" id="3.40.190.10">
    <property type="entry name" value="Periplasmic binding protein-like II"/>
    <property type="match status" value="1"/>
</dbReference>
<dbReference type="InterPro" id="IPR010982">
    <property type="entry name" value="Lambda_DNA-bd_dom_sf"/>
</dbReference>
<dbReference type="EMBL" id="OUNR01000001">
    <property type="protein sequence ID" value="SPP62974.1"/>
    <property type="molecule type" value="Genomic_DNA"/>
</dbReference>
<reference evidence="3" key="1">
    <citation type="submission" date="2018-04" db="EMBL/GenBank/DDBJ databases">
        <authorList>
            <person name="Lucker S."/>
            <person name="Sakoula D."/>
        </authorList>
    </citation>
    <scope>NUCLEOTIDE SEQUENCE [LARGE SCALE GENOMIC DNA]</scope>
</reference>
<sequence length="397" mass="43972">MGERHRAEPVSNIDNRLKALRVAKGLSQGDLAKSAHITRQAVSSIESSQYLPTTAVALRLAGVIGCRVEDLFSLRATGEIVIGELVGEQDRWDDNQMPLRVKVARVEDRYVIRPVTALGELLAYTVPADGLLVANDVSAKARGKAAKRARVQLLRDRRIIEQEIAIAGCDPAIFLAGEYLRRYKETATVTGWTMGSSAALEALKRREVHVAGLHIVDGKTGESNLPYLRQHLRGDDYLIVTFAAWEEGLIVRQGNPKGIRKIEDLSRSDVTLINREEGAGARHLLDQRLEKEGMRNRDVRGYNLIADSHFQVARRIAEGQADVGVGVRSASNMFGLDFIPLQQSRYDLVVPKPYLTAHPSIGNLLEAIVSRQFRTEIEALGGYDTTETGKIRQLRPE</sequence>
<keyword evidence="3" id="KW-1185">Reference proteome</keyword>
<dbReference type="PANTHER" id="PTHR38431">
    <property type="entry name" value="BLL2305 PROTEIN"/>
    <property type="match status" value="1"/>
</dbReference>
<dbReference type="SMART" id="SM00530">
    <property type="entry name" value="HTH_XRE"/>
    <property type="match status" value="1"/>
</dbReference>
<dbReference type="InterPro" id="IPR001387">
    <property type="entry name" value="Cro/C1-type_HTH"/>
</dbReference>
<evidence type="ECO:0000313" key="3">
    <source>
        <dbReference type="Proteomes" id="UP000248168"/>
    </source>
</evidence>
<accession>A0A330L005</accession>
<dbReference type="InParanoid" id="A0A330L005"/>
<dbReference type="Pfam" id="PF01381">
    <property type="entry name" value="HTH_3"/>
    <property type="match status" value="1"/>
</dbReference>
<dbReference type="InterPro" id="IPR024370">
    <property type="entry name" value="PBP_domain"/>
</dbReference>
<evidence type="ECO:0000313" key="2">
    <source>
        <dbReference type="EMBL" id="SPP62974.1"/>
    </source>
</evidence>
<dbReference type="AlphaFoldDB" id="A0A330L005"/>
<dbReference type="SUPFAM" id="SSF53850">
    <property type="entry name" value="Periplasmic binding protein-like II"/>
    <property type="match status" value="1"/>
</dbReference>
<proteinExistence type="predicted"/>
<dbReference type="Proteomes" id="UP000248168">
    <property type="component" value="Unassembled WGS sequence"/>
</dbReference>
<dbReference type="GO" id="GO:0003677">
    <property type="term" value="F:DNA binding"/>
    <property type="evidence" value="ECO:0007669"/>
    <property type="project" value="InterPro"/>
</dbReference>
<name>A0A330L005_9BACT</name>
<dbReference type="CDD" id="cd00093">
    <property type="entry name" value="HTH_XRE"/>
    <property type="match status" value="1"/>
</dbReference>
<organism evidence="2 3">
    <name type="scientific">Nitrospira lenta</name>
    <dbReference type="NCBI Taxonomy" id="1436998"/>
    <lineage>
        <taxon>Bacteria</taxon>
        <taxon>Pseudomonadati</taxon>
        <taxon>Nitrospirota</taxon>
        <taxon>Nitrospiria</taxon>
        <taxon>Nitrospirales</taxon>
        <taxon>Nitrospiraceae</taxon>
        <taxon>Nitrospira</taxon>
    </lineage>
</organism>
<dbReference type="Gene3D" id="1.10.260.40">
    <property type="entry name" value="lambda repressor-like DNA-binding domains"/>
    <property type="match status" value="1"/>
</dbReference>
<evidence type="ECO:0000259" key="1">
    <source>
        <dbReference type="PROSITE" id="PS50943"/>
    </source>
</evidence>
<protein>
    <submittedName>
        <fullName evidence="2">Putative Transcriptional regulator ModE</fullName>
    </submittedName>
</protein>
<dbReference type="Pfam" id="PF12727">
    <property type="entry name" value="PBP_like"/>
    <property type="match status" value="1"/>
</dbReference>